<dbReference type="InterPro" id="IPR002491">
    <property type="entry name" value="ABC_transptr_periplasmic_BD"/>
</dbReference>
<accession>A0A558C3U9</accession>
<evidence type="ECO:0000259" key="2">
    <source>
        <dbReference type="PROSITE" id="PS50983"/>
    </source>
</evidence>
<protein>
    <submittedName>
        <fullName evidence="3">ABC transporter substrate-binding protein</fullName>
    </submittedName>
</protein>
<evidence type="ECO:0000256" key="1">
    <source>
        <dbReference type="SAM" id="SignalP"/>
    </source>
</evidence>
<feature type="signal peptide" evidence="1">
    <location>
        <begin position="1"/>
        <end position="37"/>
    </location>
</feature>
<comment type="caution">
    <text evidence="3">The sequence shown here is derived from an EMBL/GenBank/DDBJ whole genome shotgun (WGS) entry which is preliminary data.</text>
</comment>
<dbReference type="InterPro" id="IPR050902">
    <property type="entry name" value="ABC_Transporter_SBP"/>
</dbReference>
<feature type="domain" description="Fe/B12 periplasmic-binding" evidence="2">
    <location>
        <begin position="128"/>
        <end position="402"/>
    </location>
</feature>
<dbReference type="AlphaFoldDB" id="A0A558C3U9"/>
<dbReference type="RefSeq" id="WP_144844728.1">
    <property type="nucleotide sequence ID" value="NZ_VMRJ01000001.1"/>
</dbReference>
<dbReference type="SUPFAM" id="SSF53807">
    <property type="entry name" value="Helical backbone' metal receptor"/>
    <property type="match status" value="1"/>
</dbReference>
<dbReference type="PANTHER" id="PTHR30535:SF34">
    <property type="entry name" value="MOLYBDATE-BINDING PROTEIN MOLA"/>
    <property type="match status" value="1"/>
</dbReference>
<dbReference type="PROSITE" id="PS50983">
    <property type="entry name" value="FE_B12_PBP"/>
    <property type="match status" value="1"/>
</dbReference>
<name>A0A558C3U9_9BACT</name>
<evidence type="ECO:0000313" key="4">
    <source>
        <dbReference type="Proteomes" id="UP000317624"/>
    </source>
</evidence>
<dbReference type="OrthoDB" id="9812528at2"/>
<sequence length="415" mass="45022">MPHSLLPTGQAGGVPSFFSFRRSFALAALLLSSLASAGQVAAPRAAAPKSATPRVAPPKPAATAVRGRTTVDFAKGFTISYVPGGKVVTILSPFEQKTTATRYLLVPRGAARPKGYADAIVIETPLRTLVGLSSMHVALVDFLGAADVLVGLGNLKYASAPRVRQRIAAGKIIEAGQGKELNNEQLIAQHPDLVMATGWPGEGLTRYQTLQAAGVPVMINSEWVESTPLGRAEWVKVVAALLDKEDLVNQKFGQVVREYQRLAALGHRATKKPRVIVGLPFKDVWHVPDTDSYMAQFLRDAGTTYQWDKTKSPQGSLALSFEAVAPVALTADYWLQTGTATTKADIVAQDARYAAFAPFKTGRLYNNNRRTNAQGSNDYWESGAVRPDLLLADLIKILHPELLPTWQLYYYQQVK</sequence>
<gene>
    <name evidence="3" type="ORF">FNT36_04385</name>
</gene>
<dbReference type="Proteomes" id="UP000317624">
    <property type="component" value="Unassembled WGS sequence"/>
</dbReference>
<dbReference type="GO" id="GO:0071281">
    <property type="term" value="P:cellular response to iron ion"/>
    <property type="evidence" value="ECO:0007669"/>
    <property type="project" value="TreeGrafter"/>
</dbReference>
<feature type="chain" id="PRO_5035321188" evidence="1">
    <location>
        <begin position="38"/>
        <end position="415"/>
    </location>
</feature>
<organism evidence="3 4">
    <name type="scientific">Hymenobacter setariae</name>
    <dbReference type="NCBI Taxonomy" id="2594794"/>
    <lineage>
        <taxon>Bacteria</taxon>
        <taxon>Pseudomonadati</taxon>
        <taxon>Bacteroidota</taxon>
        <taxon>Cytophagia</taxon>
        <taxon>Cytophagales</taxon>
        <taxon>Hymenobacteraceae</taxon>
        <taxon>Hymenobacter</taxon>
    </lineage>
</organism>
<dbReference type="EMBL" id="VMRJ01000001">
    <property type="protein sequence ID" value="TVT43332.1"/>
    <property type="molecule type" value="Genomic_DNA"/>
</dbReference>
<keyword evidence="4" id="KW-1185">Reference proteome</keyword>
<dbReference type="Pfam" id="PF01497">
    <property type="entry name" value="Peripla_BP_2"/>
    <property type="match status" value="1"/>
</dbReference>
<dbReference type="PANTHER" id="PTHR30535">
    <property type="entry name" value="VITAMIN B12-BINDING PROTEIN"/>
    <property type="match status" value="1"/>
</dbReference>
<keyword evidence="1" id="KW-0732">Signal</keyword>
<evidence type="ECO:0000313" key="3">
    <source>
        <dbReference type="EMBL" id="TVT43332.1"/>
    </source>
</evidence>
<dbReference type="Gene3D" id="3.40.50.1980">
    <property type="entry name" value="Nitrogenase molybdenum iron protein domain"/>
    <property type="match status" value="2"/>
</dbReference>
<proteinExistence type="predicted"/>
<reference evidence="3 4" key="1">
    <citation type="submission" date="2019-07" db="EMBL/GenBank/DDBJ databases">
        <title>Hymenobacter sp. straun FUR1 Genome sequencing and assembly.</title>
        <authorList>
            <person name="Chhetri G."/>
        </authorList>
    </citation>
    <scope>NUCLEOTIDE SEQUENCE [LARGE SCALE GENOMIC DNA]</scope>
    <source>
        <strain evidence="3 4">Fur1</strain>
    </source>
</reference>